<dbReference type="Gene3D" id="3.30.1120.10">
    <property type="match status" value="1"/>
</dbReference>
<sequence>MRRLMALLLVASSAWAVAPNIVLILADDLGWNSVGWHNPDGVKTPNLDRLCREGLELDNFYVSPMCSPTRAGLLTGRYPIRYGCARAVIPPWRDFGLPVDETTLADALAEAGYEKRGVFGKWHLGHAQTKWHPNNRGFTDFIGCYNGAIDYFTHERDDELDWHRNGESLREEGYATTLIGGHASEFIRDAAKGDAPYFCYVPFNAPHSPFQVPEEYRAPYARFKDKKKQTYLAMISAMDEAVGEILETIEATGEAENTIVWFLSDNGAEGGISGGNSPLNGAKLSAYEGGVRVPACVRYPADYPGGRKLSARMAFIDVMPTLLRLAGVEQPVKPFDGIDLNPLLSGKTDRLPARDLYIYHGQQGSDKERNAVISWEWKLVVNGPDVLGGRVGAQKIELFHIASDPNESKDVAAEHPETVEELFAKLVLFRKLQPQNAVPPYKEGREGFVAPEDWKISM</sequence>
<evidence type="ECO:0000256" key="1">
    <source>
        <dbReference type="ARBA" id="ARBA00008779"/>
    </source>
</evidence>
<evidence type="ECO:0000256" key="3">
    <source>
        <dbReference type="ARBA" id="ARBA00022801"/>
    </source>
</evidence>
<keyword evidence="2" id="KW-0479">Metal-binding</keyword>
<dbReference type="PANTHER" id="PTHR10342:SF274">
    <property type="entry name" value="ARYLSULFATASE B"/>
    <property type="match status" value="1"/>
</dbReference>
<feature type="domain" description="Sulfatase N-terminal" evidence="7">
    <location>
        <begin position="19"/>
        <end position="328"/>
    </location>
</feature>
<dbReference type="PANTHER" id="PTHR10342">
    <property type="entry name" value="ARYLSULFATASE"/>
    <property type="match status" value="1"/>
</dbReference>
<dbReference type="EMBL" id="CAAHFG010000001">
    <property type="protein sequence ID" value="VGO13317.1"/>
    <property type="molecule type" value="Genomic_DNA"/>
</dbReference>
<evidence type="ECO:0000259" key="7">
    <source>
        <dbReference type="Pfam" id="PF00884"/>
    </source>
</evidence>
<keyword evidence="6" id="KW-0732">Signal</keyword>
<dbReference type="InterPro" id="IPR047115">
    <property type="entry name" value="ARSB"/>
</dbReference>
<evidence type="ECO:0000313" key="8">
    <source>
        <dbReference type="EMBL" id="VGO13317.1"/>
    </source>
</evidence>
<dbReference type="Proteomes" id="UP000366872">
    <property type="component" value="Unassembled WGS sequence"/>
</dbReference>
<keyword evidence="3" id="KW-0378">Hydrolase</keyword>
<comment type="similarity">
    <text evidence="1">Belongs to the sulfatase family.</text>
</comment>
<keyword evidence="4" id="KW-0106">Calcium</keyword>
<evidence type="ECO:0000256" key="4">
    <source>
        <dbReference type="ARBA" id="ARBA00022837"/>
    </source>
</evidence>
<protein>
    <submittedName>
        <fullName evidence="8">Arylsulfatase</fullName>
    </submittedName>
</protein>
<proteinExistence type="inferred from homology"/>
<dbReference type="Gene3D" id="3.40.720.10">
    <property type="entry name" value="Alkaline Phosphatase, subunit A"/>
    <property type="match status" value="1"/>
</dbReference>
<accession>A0A6C2U0B4</accession>
<gene>
    <name evidence="8" type="primary">atsA_105</name>
    <name evidence="8" type="ORF">PDESU_01873</name>
</gene>
<name>A0A6C2U0B4_PONDE</name>
<reference evidence="8 9" key="1">
    <citation type="submission" date="2019-04" db="EMBL/GenBank/DDBJ databases">
        <authorList>
            <person name="Van Vliet M D."/>
        </authorList>
    </citation>
    <scope>NUCLEOTIDE SEQUENCE [LARGE SCALE GENOMIC DNA]</scope>
    <source>
        <strain evidence="8 9">F1</strain>
    </source>
</reference>
<dbReference type="GO" id="GO:0008484">
    <property type="term" value="F:sulfuric ester hydrolase activity"/>
    <property type="evidence" value="ECO:0007669"/>
    <property type="project" value="InterPro"/>
</dbReference>
<organism evidence="8 9">
    <name type="scientific">Pontiella desulfatans</name>
    <dbReference type="NCBI Taxonomy" id="2750659"/>
    <lineage>
        <taxon>Bacteria</taxon>
        <taxon>Pseudomonadati</taxon>
        <taxon>Kiritimatiellota</taxon>
        <taxon>Kiritimatiellia</taxon>
        <taxon>Kiritimatiellales</taxon>
        <taxon>Pontiellaceae</taxon>
        <taxon>Pontiella</taxon>
    </lineage>
</organism>
<feature type="signal peptide" evidence="6">
    <location>
        <begin position="1"/>
        <end position="16"/>
    </location>
</feature>
<dbReference type="InterPro" id="IPR017850">
    <property type="entry name" value="Alkaline_phosphatase_core_sf"/>
</dbReference>
<dbReference type="GO" id="GO:0046872">
    <property type="term" value="F:metal ion binding"/>
    <property type="evidence" value="ECO:0007669"/>
    <property type="project" value="UniProtKB-KW"/>
</dbReference>
<dbReference type="PROSITE" id="PS00523">
    <property type="entry name" value="SULFATASE_1"/>
    <property type="match status" value="1"/>
</dbReference>
<evidence type="ECO:0000313" key="9">
    <source>
        <dbReference type="Proteomes" id="UP000366872"/>
    </source>
</evidence>
<dbReference type="InterPro" id="IPR000917">
    <property type="entry name" value="Sulfatase_N"/>
</dbReference>
<keyword evidence="9" id="KW-1185">Reference proteome</keyword>
<dbReference type="AlphaFoldDB" id="A0A6C2U0B4"/>
<evidence type="ECO:0000256" key="2">
    <source>
        <dbReference type="ARBA" id="ARBA00022723"/>
    </source>
</evidence>
<dbReference type="Pfam" id="PF00884">
    <property type="entry name" value="Sulfatase"/>
    <property type="match status" value="1"/>
</dbReference>
<evidence type="ECO:0000256" key="6">
    <source>
        <dbReference type="SAM" id="SignalP"/>
    </source>
</evidence>
<keyword evidence="5" id="KW-0325">Glycoprotein</keyword>
<feature type="chain" id="PRO_5028890461" evidence="6">
    <location>
        <begin position="17"/>
        <end position="458"/>
    </location>
</feature>
<dbReference type="InterPro" id="IPR024607">
    <property type="entry name" value="Sulfatase_CS"/>
</dbReference>
<evidence type="ECO:0000256" key="5">
    <source>
        <dbReference type="ARBA" id="ARBA00023180"/>
    </source>
</evidence>
<dbReference type="SUPFAM" id="SSF53649">
    <property type="entry name" value="Alkaline phosphatase-like"/>
    <property type="match status" value="1"/>
</dbReference>